<comment type="caution">
    <text evidence="2">The sequence shown here is derived from an EMBL/GenBank/DDBJ whole genome shotgun (WGS) entry which is preliminary data.</text>
</comment>
<keyword evidence="1" id="KW-0812">Transmembrane</keyword>
<dbReference type="SUPFAM" id="SSF49464">
    <property type="entry name" value="Carboxypeptidase regulatory domain-like"/>
    <property type="match status" value="1"/>
</dbReference>
<dbReference type="Proteomes" id="UP000231474">
    <property type="component" value="Unassembled WGS sequence"/>
</dbReference>
<dbReference type="EMBL" id="PFEK01000046">
    <property type="protein sequence ID" value="PJE67452.1"/>
    <property type="molecule type" value="Genomic_DNA"/>
</dbReference>
<organism evidence="2 3">
    <name type="scientific">Candidatus Shapirobacteria bacterium CG10_big_fil_rev_8_21_14_0_10_40_9</name>
    <dbReference type="NCBI Taxonomy" id="1974888"/>
    <lineage>
        <taxon>Bacteria</taxon>
        <taxon>Candidatus Shapironibacteriota</taxon>
    </lineage>
</organism>
<keyword evidence="1" id="KW-1133">Transmembrane helix</keyword>
<dbReference type="InterPro" id="IPR008969">
    <property type="entry name" value="CarboxyPept-like_regulatory"/>
</dbReference>
<keyword evidence="1" id="KW-0472">Membrane</keyword>
<sequence length="328" mass="37062">MEQHPVPQQISSYEFRLVGDMTLKQFLQLAGGCVVALIFYASRLPFYFKWPLVLVSAFTGVAMAFLPFEERPLQTWILAFLKAVYSPTQFLWQKKPKKPEFLETKPVQAPKLAAVPVSADRGKLTEYLQTLPVQKSPLDQKEEGFLKQVSNLFSLSSLPSGVQMETKPLEVAEQPAGIRIRRLGMPFIEKEELQPPPVEEIPQVAPVPRYAPKFEPIRRPERKERPTRPAELAPEALFPSVSSIPNILVGMLRDQEGKIVEGAIMEIRDEQGNPVRAFRTNKLGQFRIATPLSNGTYDIETEKEGLSFDVVKITLKGEIVQPIEIRAR</sequence>
<dbReference type="AlphaFoldDB" id="A0A2M8L3I1"/>
<proteinExistence type="predicted"/>
<feature type="transmembrane region" description="Helical" evidence="1">
    <location>
        <begin position="25"/>
        <end position="41"/>
    </location>
</feature>
<evidence type="ECO:0000313" key="2">
    <source>
        <dbReference type="EMBL" id="PJE67452.1"/>
    </source>
</evidence>
<evidence type="ECO:0000256" key="1">
    <source>
        <dbReference type="SAM" id="Phobius"/>
    </source>
</evidence>
<name>A0A2M8L3I1_9BACT</name>
<gene>
    <name evidence="2" type="ORF">COU95_02400</name>
</gene>
<feature type="transmembrane region" description="Helical" evidence="1">
    <location>
        <begin position="48"/>
        <end position="67"/>
    </location>
</feature>
<evidence type="ECO:0008006" key="4">
    <source>
        <dbReference type="Google" id="ProtNLM"/>
    </source>
</evidence>
<protein>
    <recommendedName>
        <fullName evidence="4">PrgI family protein</fullName>
    </recommendedName>
</protein>
<reference evidence="3" key="1">
    <citation type="submission" date="2017-09" db="EMBL/GenBank/DDBJ databases">
        <title>Depth-based differentiation of microbial function through sediment-hosted aquifers and enrichment of novel symbionts in the deep terrestrial subsurface.</title>
        <authorList>
            <person name="Probst A.J."/>
            <person name="Ladd B."/>
            <person name="Jarett J.K."/>
            <person name="Geller-Mcgrath D.E."/>
            <person name="Sieber C.M.K."/>
            <person name="Emerson J.B."/>
            <person name="Anantharaman K."/>
            <person name="Thomas B.C."/>
            <person name="Malmstrom R."/>
            <person name="Stieglmeier M."/>
            <person name="Klingl A."/>
            <person name="Woyke T."/>
            <person name="Ryan C.M."/>
            <person name="Banfield J.F."/>
        </authorList>
    </citation>
    <scope>NUCLEOTIDE SEQUENCE [LARGE SCALE GENOMIC DNA]</scope>
</reference>
<accession>A0A2M8L3I1</accession>
<evidence type="ECO:0000313" key="3">
    <source>
        <dbReference type="Proteomes" id="UP000231474"/>
    </source>
</evidence>